<keyword evidence="2" id="KW-1185">Reference proteome</keyword>
<reference evidence="1" key="1">
    <citation type="submission" date="2021-10" db="EMBL/GenBank/DDBJ databases">
        <title>Melipona bicolor Genome sequencing and assembly.</title>
        <authorList>
            <person name="Araujo N.S."/>
            <person name="Arias M.C."/>
        </authorList>
    </citation>
    <scope>NUCLEOTIDE SEQUENCE</scope>
    <source>
        <strain evidence="1">USP_2M_L1-L4_2017</strain>
        <tissue evidence="1">Whole body</tissue>
    </source>
</reference>
<dbReference type="EMBL" id="JAHYIQ010000003">
    <property type="protein sequence ID" value="KAK1133447.1"/>
    <property type="molecule type" value="Genomic_DNA"/>
</dbReference>
<dbReference type="AlphaFoldDB" id="A0AA40KUK5"/>
<accession>A0AA40KUK5</accession>
<proteinExistence type="predicted"/>
<gene>
    <name evidence="1" type="ORF">K0M31_011254</name>
</gene>
<evidence type="ECO:0000313" key="1">
    <source>
        <dbReference type="EMBL" id="KAK1133447.1"/>
    </source>
</evidence>
<name>A0AA40KUK5_9HYME</name>
<comment type="caution">
    <text evidence="1">The sequence shown here is derived from an EMBL/GenBank/DDBJ whole genome shotgun (WGS) entry which is preliminary data.</text>
</comment>
<organism evidence="1 2">
    <name type="scientific">Melipona bicolor</name>
    <dbReference type="NCBI Taxonomy" id="60889"/>
    <lineage>
        <taxon>Eukaryota</taxon>
        <taxon>Metazoa</taxon>
        <taxon>Ecdysozoa</taxon>
        <taxon>Arthropoda</taxon>
        <taxon>Hexapoda</taxon>
        <taxon>Insecta</taxon>
        <taxon>Pterygota</taxon>
        <taxon>Neoptera</taxon>
        <taxon>Endopterygota</taxon>
        <taxon>Hymenoptera</taxon>
        <taxon>Apocrita</taxon>
        <taxon>Aculeata</taxon>
        <taxon>Apoidea</taxon>
        <taxon>Anthophila</taxon>
        <taxon>Apidae</taxon>
        <taxon>Melipona</taxon>
    </lineage>
</organism>
<protein>
    <submittedName>
        <fullName evidence="1">Uncharacterized protein</fullName>
    </submittedName>
</protein>
<dbReference type="Proteomes" id="UP001177670">
    <property type="component" value="Unassembled WGS sequence"/>
</dbReference>
<evidence type="ECO:0000313" key="2">
    <source>
        <dbReference type="Proteomes" id="UP001177670"/>
    </source>
</evidence>
<sequence>MNKVSREVIIKGRRKLVLKSIPRTFRALTFNEEPLTLFQRQVQILRDDPPSYGLDDSESTDLPANRLENRVRADRPEDTVRFCISFEESEIGIHSEQSVADRKTQASLKQT</sequence>